<keyword evidence="2" id="KW-1185">Reference proteome</keyword>
<name>A0ABD3LA21_EUCGL</name>
<dbReference type="Proteomes" id="UP001634007">
    <property type="component" value="Unassembled WGS sequence"/>
</dbReference>
<dbReference type="AlphaFoldDB" id="A0ABD3LA21"/>
<gene>
    <name evidence="1" type="ORF">ACJRO7_009593</name>
</gene>
<evidence type="ECO:0000313" key="2">
    <source>
        <dbReference type="Proteomes" id="UP001634007"/>
    </source>
</evidence>
<protein>
    <submittedName>
        <fullName evidence="1">Uncharacterized protein</fullName>
    </submittedName>
</protein>
<organism evidence="1 2">
    <name type="scientific">Eucalyptus globulus</name>
    <name type="common">Tasmanian blue gum</name>
    <dbReference type="NCBI Taxonomy" id="34317"/>
    <lineage>
        <taxon>Eukaryota</taxon>
        <taxon>Viridiplantae</taxon>
        <taxon>Streptophyta</taxon>
        <taxon>Embryophyta</taxon>
        <taxon>Tracheophyta</taxon>
        <taxon>Spermatophyta</taxon>
        <taxon>Magnoliopsida</taxon>
        <taxon>eudicotyledons</taxon>
        <taxon>Gunneridae</taxon>
        <taxon>Pentapetalae</taxon>
        <taxon>rosids</taxon>
        <taxon>malvids</taxon>
        <taxon>Myrtales</taxon>
        <taxon>Myrtaceae</taxon>
        <taxon>Myrtoideae</taxon>
        <taxon>Eucalypteae</taxon>
        <taxon>Eucalyptus</taxon>
    </lineage>
</organism>
<reference evidence="1 2" key="1">
    <citation type="submission" date="2024-11" db="EMBL/GenBank/DDBJ databases">
        <title>Chromosome-level genome assembly of Eucalyptus globulus Labill. provides insights into its genome evolution.</title>
        <authorList>
            <person name="Li X."/>
        </authorList>
    </citation>
    <scope>NUCLEOTIDE SEQUENCE [LARGE SCALE GENOMIC DNA]</scope>
    <source>
        <strain evidence="1">CL2024</strain>
        <tissue evidence="1">Fresh tender leaves</tissue>
    </source>
</reference>
<proteinExistence type="predicted"/>
<evidence type="ECO:0000313" key="1">
    <source>
        <dbReference type="EMBL" id="KAL3748378.1"/>
    </source>
</evidence>
<sequence length="112" mass="12514">MPRGHKEFGAQPHIMAKVVVSNTLMTIFYDPLESVYHSGLEVKSVKTGCAGRERAPTCHARELEEPEGSIEAATEVVEKPWQWPKSEAGSRVCHQMCGYQNGHVHVTYKSFT</sequence>
<dbReference type="EMBL" id="JBJKBG010000002">
    <property type="protein sequence ID" value="KAL3748378.1"/>
    <property type="molecule type" value="Genomic_DNA"/>
</dbReference>
<accession>A0ABD3LA21</accession>
<comment type="caution">
    <text evidence="1">The sequence shown here is derived from an EMBL/GenBank/DDBJ whole genome shotgun (WGS) entry which is preliminary data.</text>
</comment>